<comment type="similarity">
    <text evidence="2">Belongs to the MgtC/SapB family.</text>
</comment>
<dbReference type="PRINTS" id="PR01837">
    <property type="entry name" value="MGTCSAPBPROT"/>
</dbReference>
<organism evidence="9 10">
    <name type="scientific">Novipirellula caenicola</name>
    <dbReference type="NCBI Taxonomy" id="1536901"/>
    <lineage>
        <taxon>Bacteria</taxon>
        <taxon>Pseudomonadati</taxon>
        <taxon>Planctomycetota</taxon>
        <taxon>Planctomycetia</taxon>
        <taxon>Pirellulales</taxon>
        <taxon>Pirellulaceae</taxon>
        <taxon>Novipirellula</taxon>
    </lineage>
</organism>
<dbReference type="RefSeq" id="WP_345689592.1">
    <property type="nucleotide sequence ID" value="NZ_BAABRO010000038.1"/>
</dbReference>
<keyword evidence="3" id="KW-1003">Cell membrane</keyword>
<keyword evidence="6 7" id="KW-0472">Membrane</keyword>
<dbReference type="PANTHER" id="PTHR33778:SF1">
    <property type="entry name" value="MAGNESIUM TRANSPORTER YHID-RELATED"/>
    <property type="match status" value="1"/>
</dbReference>
<proteinExistence type="inferred from homology"/>
<feature type="transmembrane region" description="Helical" evidence="7">
    <location>
        <begin position="31"/>
        <end position="49"/>
    </location>
</feature>
<dbReference type="PANTHER" id="PTHR33778">
    <property type="entry name" value="PROTEIN MGTC"/>
    <property type="match status" value="1"/>
</dbReference>
<accession>A0ABP9W4R9</accession>
<evidence type="ECO:0000259" key="8">
    <source>
        <dbReference type="Pfam" id="PF02308"/>
    </source>
</evidence>
<feature type="transmembrane region" description="Helical" evidence="7">
    <location>
        <begin position="88"/>
        <end position="107"/>
    </location>
</feature>
<feature type="transmembrane region" description="Helical" evidence="7">
    <location>
        <begin position="61"/>
        <end position="81"/>
    </location>
</feature>
<comment type="caution">
    <text evidence="9">The sequence shown here is derived from an EMBL/GenBank/DDBJ whole genome shotgun (WGS) entry which is preliminary data.</text>
</comment>
<evidence type="ECO:0000256" key="1">
    <source>
        <dbReference type="ARBA" id="ARBA00004651"/>
    </source>
</evidence>
<evidence type="ECO:0000256" key="7">
    <source>
        <dbReference type="SAM" id="Phobius"/>
    </source>
</evidence>
<evidence type="ECO:0000256" key="2">
    <source>
        <dbReference type="ARBA" id="ARBA00009298"/>
    </source>
</evidence>
<feature type="transmembrane region" description="Helical" evidence="7">
    <location>
        <begin position="6"/>
        <end position="22"/>
    </location>
</feature>
<protein>
    <recommendedName>
        <fullName evidence="8">MgtC/SapB/SrpB/YhiD N-terminal domain-containing protein</fullName>
    </recommendedName>
</protein>
<dbReference type="EMBL" id="BAABRO010000038">
    <property type="protein sequence ID" value="GAA5511147.1"/>
    <property type="molecule type" value="Genomic_DNA"/>
</dbReference>
<dbReference type="InterPro" id="IPR003416">
    <property type="entry name" value="MgtC/SapB/SrpB/YhiD_fam"/>
</dbReference>
<reference evidence="9 10" key="1">
    <citation type="submission" date="2024-02" db="EMBL/GenBank/DDBJ databases">
        <title>Rhodopirellula caenicola NBRC 110016.</title>
        <authorList>
            <person name="Ichikawa N."/>
            <person name="Katano-Makiyama Y."/>
            <person name="Hidaka K."/>
        </authorList>
    </citation>
    <scope>NUCLEOTIDE SEQUENCE [LARGE SCALE GENOMIC DNA]</scope>
    <source>
        <strain evidence="9 10">NBRC 110016</strain>
    </source>
</reference>
<dbReference type="InterPro" id="IPR049177">
    <property type="entry name" value="MgtC_SapB_SrpB_YhiD_N"/>
</dbReference>
<keyword evidence="5 7" id="KW-1133">Transmembrane helix</keyword>
<evidence type="ECO:0000256" key="4">
    <source>
        <dbReference type="ARBA" id="ARBA00022692"/>
    </source>
</evidence>
<gene>
    <name evidence="9" type="ORF">Rcae01_06660</name>
</gene>
<evidence type="ECO:0000313" key="9">
    <source>
        <dbReference type="EMBL" id="GAA5511147.1"/>
    </source>
</evidence>
<evidence type="ECO:0000256" key="5">
    <source>
        <dbReference type="ARBA" id="ARBA00022989"/>
    </source>
</evidence>
<dbReference type="Pfam" id="PF02308">
    <property type="entry name" value="MgtC"/>
    <property type="match status" value="1"/>
</dbReference>
<name>A0ABP9W4R9_9BACT</name>
<evidence type="ECO:0000256" key="6">
    <source>
        <dbReference type="ARBA" id="ARBA00023136"/>
    </source>
</evidence>
<evidence type="ECO:0000313" key="10">
    <source>
        <dbReference type="Proteomes" id="UP001416858"/>
    </source>
</evidence>
<feature type="domain" description="MgtC/SapB/SrpB/YhiD N-terminal" evidence="8">
    <location>
        <begin position="11"/>
        <end position="135"/>
    </location>
</feature>
<keyword evidence="10" id="KW-1185">Reference proteome</keyword>
<sequence length="158" mass="16770">MTFSSVWLPTVAAVLLGGMIGIERQMSGHSAGLRTHMLVSLASAMFVLACRDLTTPLPVDLTRVVQGIAAGVGFIGAGTILKADRKHEVFGLTTASTIWLSAAIGTACGLDEYPLAITSTLLTLVVLVVLRPIESRLLKQRKRGQKNTDPTSDVTLLK</sequence>
<feature type="transmembrane region" description="Helical" evidence="7">
    <location>
        <begin position="113"/>
        <end position="133"/>
    </location>
</feature>
<evidence type="ECO:0000256" key="3">
    <source>
        <dbReference type="ARBA" id="ARBA00022475"/>
    </source>
</evidence>
<keyword evidence="4 7" id="KW-0812">Transmembrane</keyword>
<comment type="subcellular location">
    <subcellularLocation>
        <location evidence="1">Cell membrane</location>
        <topology evidence="1">Multi-pass membrane protein</topology>
    </subcellularLocation>
</comment>
<dbReference type="Proteomes" id="UP001416858">
    <property type="component" value="Unassembled WGS sequence"/>
</dbReference>